<keyword evidence="5" id="KW-0053">Apoptosis</keyword>
<evidence type="ECO:0000256" key="6">
    <source>
        <dbReference type="ARBA" id="ARBA00059352"/>
    </source>
</evidence>
<reference evidence="8" key="3">
    <citation type="submission" date="2019-08" db="EMBL/GenBank/DDBJ databases">
        <authorList>
            <consortium name="Photinus pyralis genome working group"/>
            <person name="Fallon T.R."/>
            <person name="Sander Lower S.E."/>
            <person name="Weng J.-K."/>
        </authorList>
    </citation>
    <scope>NUCLEOTIDE SEQUENCE</scope>
    <source>
        <strain evidence="8">1611_PpyrPB1</strain>
        <tissue evidence="8">Whole body</tissue>
    </source>
</reference>
<dbReference type="FunFam" id="3.90.470.40:FF:000003">
    <property type="entry name" value="Charybde, isoform E"/>
    <property type="match status" value="1"/>
</dbReference>
<evidence type="ECO:0000256" key="1">
    <source>
        <dbReference type="ARBA" id="ARBA00004496"/>
    </source>
</evidence>
<dbReference type="Proteomes" id="UP000327044">
    <property type="component" value="Unassembled WGS sequence"/>
</dbReference>
<dbReference type="GO" id="GO:0006915">
    <property type="term" value="P:apoptotic process"/>
    <property type="evidence" value="ECO:0007669"/>
    <property type="project" value="UniProtKB-KW"/>
</dbReference>
<dbReference type="OrthoDB" id="10018535at2759"/>
<dbReference type="InterPro" id="IPR012918">
    <property type="entry name" value="RTP801-like"/>
</dbReference>
<comment type="similarity">
    <text evidence="2">Belongs to the DDIT4 family.</text>
</comment>
<proteinExistence type="inferred from homology"/>
<name>A0A1Y1JRU0_PHOPY</name>
<dbReference type="PANTHER" id="PTHR12478:SF16">
    <property type="entry name" value="PROTEIN CHARYBDE-RELATED"/>
    <property type="match status" value="1"/>
</dbReference>
<evidence type="ECO:0008006" key="10">
    <source>
        <dbReference type="Google" id="ProtNLM"/>
    </source>
</evidence>
<evidence type="ECO:0000256" key="3">
    <source>
        <dbReference type="ARBA" id="ARBA00022473"/>
    </source>
</evidence>
<organism evidence="7">
    <name type="scientific">Photinus pyralis</name>
    <name type="common">Common eastern firefly</name>
    <name type="synonym">Lampyris pyralis</name>
    <dbReference type="NCBI Taxonomy" id="7054"/>
    <lineage>
        <taxon>Eukaryota</taxon>
        <taxon>Metazoa</taxon>
        <taxon>Ecdysozoa</taxon>
        <taxon>Arthropoda</taxon>
        <taxon>Hexapoda</taxon>
        <taxon>Insecta</taxon>
        <taxon>Pterygota</taxon>
        <taxon>Neoptera</taxon>
        <taxon>Endopterygota</taxon>
        <taxon>Coleoptera</taxon>
        <taxon>Polyphaga</taxon>
        <taxon>Elateriformia</taxon>
        <taxon>Elateroidea</taxon>
        <taxon>Lampyridae</taxon>
        <taxon>Lampyrinae</taxon>
        <taxon>Photinus</taxon>
    </lineage>
</organism>
<reference evidence="7" key="1">
    <citation type="journal article" date="2016" name="Sci. Rep.">
        <title>Molecular characterization of firefly nuptial gifts: a multi-omics approach sheds light on postcopulatory sexual selection.</title>
        <authorList>
            <person name="Al-Wathiqui N."/>
            <person name="Fallon T.R."/>
            <person name="South A."/>
            <person name="Weng J.K."/>
            <person name="Lewis S.M."/>
        </authorList>
    </citation>
    <scope>NUCLEOTIDE SEQUENCE</scope>
</reference>
<protein>
    <recommendedName>
        <fullName evidence="10">Protein charybde</fullName>
    </recommendedName>
</protein>
<keyword evidence="3" id="KW-0217">Developmental protein</keyword>
<dbReference type="GO" id="GO:0005737">
    <property type="term" value="C:cytoplasm"/>
    <property type="evidence" value="ECO:0007669"/>
    <property type="project" value="UniProtKB-SubCell"/>
</dbReference>
<dbReference type="PANTHER" id="PTHR12478">
    <property type="entry name" value="DNA-DAMAGE-INDUCIBLE TRANSCRIPT 4 PROTEIN DDIT4"/>
    <property type="match status" value="1"/>
</dbReference>
<evidence type="ECO:0000256" key="5">
    <source>
        <dbReference type="ARBA" id="ARBA00022703"/>
    </source>
</evidence>
<dbReference type="EMBL" id="VVIM01000009">
    <property type="protein sequence ID" value="KAB0793674.1"/>
    <property type="molecule type" value="Genomic_DNA"/>
</dbReference>
<accession>A0A1Y1JRU0</accession>
<dbReference type="InParanoid" id="A0A1Y1JRU0"/>
<gene>
    <name evidence="8" type="ORF">PPYR_13294</name>
</gene>
<evidence type="ECO:0000256" key="4">
    <source>
        <dbReference type="ARBA" id="ARBA00022490"/>
    </source>
</evidence>
<dbReference type="GO" id="GO:0032006">
    <property type="term" value="P:regulation of TOR signaling"/>
    <property type="evidence" value="ECO:0007669"/>
    <property type="project" value="UniProtKB-ARBA"/>
</dbReference>
<dbReference type="Gene3D" id="3.90.470.40">
    <property type="entry name" value="RTP801-like"/>
    <property type="match status" value="1"/>
</dbReference>
<dbReference type="GO" id="GO:0008258">
    <property type="term" value="P:head involution"/>
    <property type="evidence" value="ECO:0007669"/>
    <property type="project" value="UniProtKB-ARBA"/>
</dbReference>
<evidence type="ECO:0000313" key="9">
    <source>
        <dbReference type="Proteomes" id="UP000327044"/>
    </source>
</evidence>
<dbReference type="GO" id="GO:0009968">
    <property type="term" value="P:negative regulation of signal transduction"/>
    <property type="evidence" value="ECO:0007669"/>
    <property type="project" value="InterPro"/>
</dbReference>
<evidence type="ECO:0000256" key="2">
    <source>
        <dbReference type="ARBA" id="ARBA00010670"/>
    </source>
</evidence>
<dbReference type="GO" id="GO:0045926">
    <property type="term" value="P:negative regulation of growth"/>
    <property type="evidence" value="ECO:0007669"/>
    <property type="project" value="UniProtKB-ARBA"/>
</dbReference>
<evidence type="ECO:0000313" key="8">
    <source>
        <dbReference type="EMBL" id="KAB0793674.1"/>
    </source>
</evidence>
<dbReference type="Pfam" id="PF07809">
    <property type="entry name" value="RTP801_C"/>
    <property type="match status" value="1"/>
</dbReference>
<keyword evidence="4" id="KW-0963">Cytoplasm</keyword>
<reference evidence="8 9" key="2">
    <citation type="journal article" date="2018" name="Elife">
        <title>Firefly genomes illuminate parallel origins of bioluminescence in beetles.</title>
        <authorList>
            <person name="Fallon T.R."/>
            <person name="Lower S.E."/>
            <person name="Chang C.H."/>
            <person name="Bessho-Uehara M."/>
            <person name="Martin G.J."/>
            <person name="Bewick A.J."/>
            <person name="Behringer M."/>
            <person name="Debat H.J."/>
            <person name="Wong I."/>
            <person name="Day J.C."/>
            <person name="Suvorov A."/>
            <person name="Silva C.J."/>
            <person name="Stanger-Hall K.F."/>
            <person name="Hall D.W."/>
            <person name="Schmitz R.J."/>
            <person name="Nelson D.R."/>
            <person name="Lewis S.M."/>
            <person name="Shigenobu S."/>
            <person name="Bybee S.M."/>
            <person name="Larracuente A.M."/>
            <person name="Oba Y."/>
            <person name="Weng J.K."/>
        </authorList>
    </citation>
    <scope>NUCLEOTIDE SEQUENCE [LARGE SCALE GENOMIC DNA]</scope>
    <source>
        <strain evidence="8">1611_PpyrPB1</strain>
        <tissue evidence="8">Whole body</tissue>
    </source>
</reference>
<dbReference type="EMBL" id="GEZM01102330">
    <property type="protein sequence ID" value="JAV51912.1"/>
    <property type="molecule type" value="Transcribed_RNA"/>
</dbReference>
<sequence>MEILAVTNVDYNTQKDWDYEPNPTSEEGDCEAAVSALSKRLETELRAAKRTHLSCGEVLLPCGLLQVISRDILSLADSEPCGLRGCTLYLNFAGEQDCRRLSTIKCDPYTASTFELYLTLKQTSSSWNNFLPQFLKKITRGGTVMISTEYDLVKKKLYRSYIE</sequence>
<dbReference type="InterPro" id="IPR038281">
    <property type="entry name" value="RTP801-like_C_sf"/>
</dbReference>
<dbReference type="GO" id="GO:0006979">
    <property type="term" value="P:response to oxidative stress"/>
    <property type="evidence" value="ECO:0007669"/>
    <property type="project" value="UniProtKB-ARBA"/>
</dbReference>
<comment type="function">
    <text evidence="6">Inhibits cell growth by regulating the Tor pathway upstream of the Tsc1-Tsc2 complex and downstream of Akt1. Acts as a cell death activator during head development.</text>
</comment>
<keyword evidence="9" id="KW-1185">Reference proteome</keyword>
<comment type="subcellular location">
    <subcellularLocation>
        <location evidence="1">Cytoplasm</location>
    </subcellularLocation>
</comment>
<dbReference type="AlphaFoldDB" id="A0A1Y1JRU0"/>
<evidence type="ECO:0000313" key="7">
    <source>
        <dbReference type="EMBL" id="JAV51912.1"/>
    </source>
</evidence>